<dbReference type="Proteomes" id="UP000246722">
    <property type="component" value="Unassembled WGS sequence"/>
</dbReference>
<evidence type="ECO:0000313" key="2">
    <source>
        <dbReference type="EMBL" id="PXA71791.1"/>
    </source>
</evidence>
<comment type="caution">
    <text evidence="2">The sequence shown here is derived from an EMBL/GenBank/DDBJ whole genome shotgun (WGS) entry which is preliminary data.</text>
</comment>
<dbReference type="InterPro" id="IPR013830">
    <property type="entry name" value="SGNH_hydro"/>
</dbReference>
<reference evidence="2 3" key="1">
    <citation type="submission" date="2018-05" db="EMBL/GenBank/DDBJ databases">
        <title>Genetic diversity of glacier-inhabiting Cryobacterium bacteria in China and description of Cryobacterium mengkeensis sp. nov. and Arthrobacter glacialis sp. nov.</title>
        <authorList>
            <person name="Liu Q."/>
            <person name="Xin Y.-H."/>
        </authorList>
    </citation>
    <scope>NUCLEOTIDE SEQUENCE [LARGE SCALE GENOMIC DNA]</scope>
    <source>
        <strain evidence="2 3">SK-1</strain>
    </source>
</reference>
<dbReference type="InterPro" id="IPR036514">
    <property type="entry name" value="SGNH_hydro_sf"/>
</dbReference>
<organism evidence="2 3">
    <name type="scientific">Cryobacterium arcticum</name>
    <dbReference type="NCBI Taxonomy" id="670052"/>
    <lineage>
        <taxon>Bacteria</taxon>
        <taxon>Bacillati</taxon>
        <taxon>Actinomycetota</taxon>
        <taxon>Actinomycetes</taxon>
        <taxon>Micrococcales</taxon>
        <taxon>Microbacteriaceae</taxon>
        <taxon>Cryobacterium</taxon>
    </lineage>
</organism>
<evidence type="ECO:0000259" key="1">
    <source>
        <dbReference type="Pfam" id="PF14606"/>
    </source>
</evidence>
<evidence type="ECO:0000313" key="3">
    <source>
        <dbReference type="Proteomes" id="UP000246722"/>
    </source>
</evidence>
<protein>
    <submittedName>
        <fullName evidence="2">Lipase</fullName>
    </submittedName>
</protein>
<proteinExistence type="predicted"/>
<sequence length="396" mass="41727">MTIDTLALAPVVTEITADLIRGAAELEPTGHGLTPHRLPTWVREQFPDPQLLMTEAQPAGVRLLFRTTASVVALDVRPTKTLYVGAPGRPDGVYDLRIAGQLIAQASVPGGNQILIDLQAGTTELRGGSVGTALFAGLPDGQKEIEIWLPWNERTELVALRTDAPVSPASAPPRPVWVHHGSSISHGSNAASPSETWPAVAARACGLDLVNLGFGGSAMLDPFMARVIRDAPADRISVKIGINLVNADAMRRRAFVPAVHGFLDTIREGHPTTPLVVVSPIYCPIHESVPGPSAPDPASFATGQVRFLASGDAAQVPFGAMTLQTIRADLAQIVAQRALTDPALFLLDGTELYGSADHVEFPLADGLHPGAEVHQSMGHRFAALAFDAAPSDASTD</sequence>
<dbReference type="OrthoDB" id="2060945at2"/>
<dbReference type="Gene3D" id="2.60.120.260">
    <property type="entry name" value="Galactose-binding domain-like"/>
    <property type="match status" value="1"/>
</dbReference>
<dbReference type="EMBL" id="QHLY01000005">
    <property type="protein sequence ID" value="PXA71791.1"/>
    <property type="molecule type" value="Genomic_DNA"/>
</dbReference>
<gene>
    <name evidence="2" type="ORF">CTB96_02380</name>
</gene>
<dbReference type="Gene3D" id="3.40.50.1110">
    <property type="entry name" value="SGNH hydrolase"/>
    <property type="match status" value="1"/>
</dbReference>
<accession>A0A317ZYR7</accession>
<keyword evidence="3" id="KW-1185">Reference proteome</keyword>
<dbReference type="SUPFAM" id="SSF52266">
    <property type="entry name" value="SGNH hydrolase"/>
    <property type="match status" value="1"/>
</dbReference>
<dbReference type="AlphaFoldDB" id="A0A317ZYR7"/>
<dbReference type="Pfam" id="PF14606">
    <property type="entry name" value="Lipase_GDSL_3"/>
    <property type="match status" value="1"/>
</dbReference>
<name>A0A317ZYR7_9MICO</name>
<dbReference type="RefSeq" id="WP_110125314.1">
    <property type="nucleotide sequence ID" value="NZ_QHLY01000005.1"/>
</dbReference>
<feature type="domain" description="SGNH hydrolase-type esterase" evidence="1">
    <location>
        <begin position="178"/>
        <end position="279"/>
    </location>
</feature>